<organism evidence="1 2">
    <name type="scientific">Sporosarcina luteola</name>
    <dbReference type="NCBI Taxonomy" id="582850"/>
    <lineage>
        <taxon>Bacteria</taxon>
        <taxon>Bacillati</taxon>
        <taxon>Bacillota</taxon>
        <taxon>Bacilli</taxon>
        <taxon>Bacillales</taxon>
        <taxon>Caryophanaceae</taxon>
        <taxon>Sporosarcina</taxon>
    </lineage>
</organism>
<accession>A0A511Z846</accession>
<keyword evidence="2" id="KW-1185">Reference proteome</keyword>
<dbReference type="Proteomes" id="UP000321901">
    <property type="component" value="Unassembled WGS sequence"/>
</dbReference>
<gene>
    <name evidence="1" type="ORF">SLU01_19220</name>
</gene>
<sequence length="238" mass="27982">MNEKLQVLKGHLQSRLEREKDYLEAINFKDALPKFELFPADYLSFAEQELELVLKDPSNVRVKINCILHLKRALNCQLDIFFHIFGFTKYVQKNNLGLDKQLSFLKDTGIIKSRVINRFNKIRNKIEHQYRIPDIDDVEVYFDLISILNAQIENTIYISGTVSGMEDGILDDTDSIKIEFNRKPVPEISFKVTNDKGEYEDNADLETNREYFTKLFKVFIYLTKKESSSFSERFIEEL</sequence>
<dbReference type="OrthoDB" id="6844513at2"/>
<evidence type="ECO:0000313" key="1">
    <source>
        <dbReference type="EMBL" id="GEN83610.1"/>
    </source>
</evidence>
<protein>
    <recommendedName>
        <fullName evidence="3">Cthe-2314-like HEPN domain-containing protein</fullName>
    </recommendedName>
</protein>
<comment type="caution">
    <text evidence="1">The sequence shown here is derived from an EMBL/GenBank/DDBJ whole genome shotgun (WGS) entry which is preliminary data.</text>
</comment>
<dbReference type="EMBL" id="BJYL01000024">
    <property type="protein sequence ID" value="GEN83610.1"/>
    <property type="molecule type" value="Genomic_DNA"/>
</dbReference>
<reference evidence="1 2" key="1">
    <citation type="submission" date="2019-07" db="EMBL/GenBank/DDBJ databases">
        <title>Whole genome shotgun sequence of Sporosarcina luteola NBRC 105378.</title>
        <authorList>
            <person name="Hosoyama A."/>
            <person name="Uohara A."/>
            <person name="Ohji S."/>
            <person name="Ichikawa N."/>
        </authorList>
    </citation>
    <scope>NUCLEOTIDE SEQUENCE [LARGE SCALE GENOMIC DNA]</scope>
    <source>
        <strain evidence="1 2">NBRC 105378</strain>
    </source>
</reference>
<evidence type="ECO:0008006" key="3">
    <source>
        <dbReference type="Google" id="ProtNLM"/>
    </source>
</evidence>
<proteinExistence type="predicted"/>
<dbReference type="RefSeq" id="WP_147057681.1">
    <property type="nucleotide sequence ID" value="NZ_BJYL01000024.1"/>
</dbReference>
<name>A0A511Z846_9BACL</name>
<evidence type="ECO:0000313" key="2">
    <source>
        <dbReference type="Proteomes" id="UP000321901"/>
    </source>
</evidence>
<dbReference type="AlphaFoldDB" id="A0A511Z846"/>